<proteinExistence type="predicted"/>
<dbReference type="Gene3D" id="3.40.50.300">
    <property type="entry name" value="P-loop containing nucleotide triphosphate hydrolases"/>
    <property type="match status" value="1"/>
</dbReference>
<reference evidence="4" key="1">
    <citation type="submission" date="2021-01" db="EMBL/GenBank/DDBJ databases">
        <authorList>
            <person name="Kaushik A."/>
        </authorList>
    </citation>
    <scope>NUCLEOTIDE SEQUENCE</scope>
    <source>
        <strain evidence="4">AG6-10EEA</strain>
    </source>
</reference>
<evidence type="ECO:0000256" key="1">
    <source>
        <dbReference type="ARBA" id="ARBA00022737"/>
    </source>
</evidence>
<keyword evidence="1" id="KW-0677">Repeat</keyword>
<protein>
    <recommendedName>
        <fullName evidence="3">Nephrocystin 3-like N-terminal domain-containing protein</fullName>
    </recommendedName>
</protein>
<accession>A0A8H2XBV2</accession>
<feature type="non-terminal residue" evidence="4">
    <location>
        <position position="1"/>
    </location>
</feature>
<comment type="caution">
    <text evidence="4">The sequence shown here is derived from an EMBL/GenBank/DDBJ whole genome shotgun (WGS) entry which is preliminary data.</text>
</comment>
<dbReference type="PANTHER" id="PTHR10039">
    <property type="entry name" value="AMELOGENIN"/>
    <property type="match status" value="1"/>
</dbReference>
<dbReference type="InterPro" id="IPR027417">
    <property type="entry name" value="P-loop_NTPase"/>
</dbReference>
<dbReference type="SUPFAM" id="SSF52540">
    <property type="entry name" value="P-loop containing nucleoside triphosphate hydrolases"/>
    <property type="match status" value="1"/>
</dbReference>
<organism evidence="4 5">
    <name type="scientific">Rhizoctonia solani</name>
    <dbReference type="NCBI Taxonomy" id="456999"/>
    <lineage>
        <taxon>Eukaryota</taxon>
        <taxon>Fungi</taxon>
        <taxon>Dikarya</taxon>
        <taxon>Basidiomycota</taxon>
        <taxon>Agaricomycotina</taxon>
        <taxon>Agaricomycetes</taxon>
        <taxon>Cantharellales</taxon>
        <taxon>Ceratobasidiaceae</taxon>
        <taxon>Rhizoctonia</taxon>
    </lineage>
</organism>
<evidence type="ECO:0000313" key="4">
    <source>
        <dbReference type="EMBL" id="CAE6420865.1"/>
    </source>
</evidence>
<dbReference type="InterPro" id="IPR056884">
    <property type="entry name" value="NPHP3-like_N"/>
</dbReference>
<dbReference type="PANTHER" id="PTHR10039:SF17">
    <property type="entry name" value="FUNGAL STAND N-TERMINAL GOODBYE DOMAIN-CONTAINING PROTEIN-RELATED"/>
    <property type="match status" value="1"/>
</dbReference>
<feature type="compositionally biased region" description="Polar residues" evidence="2">
    <location>
        <begin position="24"/>
        <end position="40"/>
    </location>
</feature>
<evidence type="ECO:0000256" key="2">
    <source>
        <dbReference type="SAM" id="MobiDB-lite"/>
    </source>
</evidence>
<feature type="domain" description="Nephrocystin 3-like N-terminal" evidence="3">
    <location>
        <begin position="220"/>
        <end position="384"/>
    </location>
</feature>
<name>A0A8H2XBV2_9AGAM</name>
<evidence type="ECO:0000313" key="5">
    <source>
        <dbReference type="Proteomes" id="UP000663853"/>
    </source>
</evidence>
<dbReference type="Proteomes" id="UP000663853">
    <property type="component" value="Unassembled WGS sequence"/>
</dbReference>
<feature type="region of interest" description="Disordered" evidence="2">
    <location>
        <begin position="24"/>
        <end position="50"/>
    </location>
</feature>
<dbReference type="EMBL" id="CAJMXA010000202">
    <property type="protein sequence ID" value="CAE6420865.1"/>
    <property type="molecule type" value="Genomic_DNA"/>
</dbReference>
<gene>
    <name evidence="4" type="ORF">RDB_LOCUS12082</name>
</gene>
<evidence type="ECO:0000259" key="3">
    <source>
        <dbReference type="Pfam" id="PF24883"/>
    </source>
</evidence>
<dbReference type="AlphaFoldDB" id="A0A8H2XBV2"/>
<dbReference type="Pfam" id="PF24883">
    <property type="entry name" value="NPHP3_N"/>
    <property type="match status" value="1"/>
</dbReference>
<sequence>MSLRDHLNRLRSSAKSRTSLIHDVPTSTGKLGVSDTNDTPPSGDRLDNWPNLRSLEKTMDRDELLWQIFKELIECNKIFETQFGRFEAYEVLQVELETLFGELKECYDKAIHSHIVRIHTTRAVEGLCRLVRRELSYIQQGGNDKLKTYAETGDDKNQVLAFYRRAQSYLQRIALNVGATASVWDPLNYSTFDCFNSIQEFELKPGVCTRDTRVDVISRILAWTDASSSNSVYWVNGMAGTGKTTIASSLCAELHANHKLAANVFCSRLRRSCRDAMSIIQSIAYQLARFSHPFHLSLLRMLQKDPGLCYSIQGHDFISFMVDYLFNCFIALPLLEVKHTLPDNLVVIIDGLDECDNKEHTRLIVELFLTRSSGLPLKFIVLSRPEPEIRGPMKQQKYWETSQVVLHELGKPGVKKDIKKYLRASLDTMEPTEGEIQALAEQAGVLFVYSAAIVEYISYGGFRGNPRSRLATILDSNNSKNKDFRGIDALYDSVLRRTLDNSGLDEADDIRRVLYIVGCAQGPLTVDTISRLLKVDDTGRVWTALRPLWSLLHISEAGGYVTILHPSFPAYILDLSRSKQYCCDPNVYGQIMAHHCFRIFRDTQPQFNICALKSSYIPDTKIVELPERTNMFISADLFYAAQHWAIHLQYSIRSPELLHELEEFLSRRLLLWMEIMNLKGCAYAIPEAVRLIKEWDTSRA</sequence>